<keyword evidence="7 8" id="KW-0472">Membrane</keyword>
<dbReference type="AlphaFoldDB" id="A0A1G4J104"/>
<sequence length="576" mass="65840">MDSERRCWICLGSGKEPPPLGTSRDAEDWVKPCSCSLEAHRKCLLEWVSCNNLEKEASIRENLGLRSNEIGFHSVNFTDNYSVFESGRGAFRPFFNYLDPTNLNGQAFMDSETDFDTSSISRAFAADVDSETLSRVTEAMSLGARQRHRRGTTLSKKFVINTVCPQCNTPILLRTSREFSLLATSAVCKTLEYSVRNLTLVTVVGTVGSSLLISAVGVLMSAGLRIMTALVPESTLVKLLGLRRSTLLESFSDNNIGFSQIAILAMTPLYLMGFRYQSALLSWLNWIYPLCFLRSNEKLQSNAKRYLLYQYPLAILHEVAFVFVLNPLYFKWVHEVKPYFISDRMTVAQIKLYEEEQRYLEELQSEGSDQTRRPRRRSVLQFIKKKAAVLKIYCGRLILSMGLDYSEAIIPASIWEKIGTTILWPYAGKILGELMMKLRFYRRLVGEHSSTSDDGIYLSNLIGCCLAVILRDAFNLFLTWRRVKQLSSLEVLEYMSPEWDTVMNTKTGQILEDLTLLNEDEDSKVILQEHARRLLSKKNHDQWLKITQGIPNVRGKVNFLRYLVVKQNVYRSAQKK</sequence>
<protein>
    <submittedName>
        <fullName evidence="10">LAMI_0C02542g1_1</fullName>
    </submittedName>
</protein>
<evidence type="ECO:0000256" key="2">
    <source>
        <dbReference type="ARBA" id="ARBA00022692"/>
    </source>
</evidence>
<evidence type="ECO:0000256" key="6">
    <source>
        <dbReference type="ARBA" id="ARBA00022989"/>
    </source>
</evidence>
<evidence type="ECO:0000313" key="11">
    <source>
        <dbReference type="Proteomes" id="UP000191024"/>
    </source>
</evidence>
<evidence type="ECO:0000313" key="10">
    <source>
        <dbReference type="EMBL" id="SCU83251.1"/>
    </source>
</evidence>
<dbReference type="EMBL" id="LT598466">
    <property type="protein sequence ID" value="SCU83251.1"/>
    <property type="molecule type" value="Genomic_DNA"/>
</dbReference>
<dbReference type="Gene3D" id="3.30.40.10">
    <property type="entry name" value="Zinc/RING finger domain, C3HC4 (zinc finger)"/>
    <property type="match status" value="1"/>
</dbReference>
<dbReference type="PANTHER" id="PTHR46283">
    <property type="entry name" value="E3 UBIQUITIN-PROTEIN LIGASE MARCH5"/>
    <property type="match status" value="1"/>
</dbReference>
<dbReference type="InterPro" id="IPR011016">
    <property type="entry name" value="Znf_RING-CH"/>
</dbReference>
<gene>
    <name evidence="10" type="ORF">LAMI_0C02542G</name>
</gene>
<evidence type="ECO:0000256" key="1">
    <source>
        <dbReference type="ARBA" id="ARBA00004141"/>
    </source>
</evidence>
<keyword evidence="5" id="KW-0862">Zinc</keyword>
<name>A0A1G4J104_9SACH</name>
<organism evidence="10 11">
    <name type="scientific">Lachancea mirantina</name>
    <dbReference type="NCBI Taxonomy" id="1230905"/>
    <lineage>
        <taxon>Eukaryota</taxon>
        <taxon>Fungi</taxon>
        <taxon>Dikarya</taxon>
        <taxon>Ascomycota</taxon>
        <taxon>Saccharomycotina</taxon>
        <taxon>Saccharomycetes</taxon>
        <taxon>Saccharomycetales</taxon>
        <taxon>Saccharomycetaceae</taxon>
        <taxon>Lachancea</taxon>
    </lineage>
</organism>
<feature type="transmembrane region" description="Helical" evidence="8">
    <location>
        <begin position="198"/>
        <end position="224"/>
    </location>
</feature>
<dbReference type="OrthoDB" id="5817083at2759"/>
<dbReference type="GO" id="GO:0008270">
    <property type="term" value="F:zinc ion binding"/>
    <property type="evidence" value="ECO:0007669"/>
    <property type="project" value="UniProtKB-KW"/>
</dbReference>
<evidence type="ECO:0000256" key="3">
    <source>
        <dbReference type="ARBA" id="ARBA00022723"/>
    </source>
</evidence>
<keyword evidence="11" id="KW-1185">Reference proteome</keyword>
<keyword evidence="6 8" id="KW-1133">Transmembrane helix</keyword>
<reference evidence="11" key="1">
    <citation type="submission" date="2016-03" db="EMBL/GenBank/DDBJ databases">
        <authorList>
            <person name="Devillers H."/>
        </authorList>
    </citation>
    <scope>NUCLEOTIDE SEQUENCE [LARGE SCALE GENOMIC DNA]</scope>
</reference>
<comment type="subcellular location">
    <subcellularLocation>
        <location evidence="1">Membrane</location>
        <topology evidence="1">Multi-pass membrane protein</topology>
    </subcellularLocation>
</comment>
<dbReference type="SMART" id="SM00744">
    <property type="entry name" value="RINGv"/>
    <property type="match status" value="1"/>
</dbReference>
<keyword evidence="4" id="KW-0863">Zinc-finger</keyword>
<keyword evidence="3" id="KW-0479">Metal-binding</keyword>
<proteinExistence type="predicted"/>
<evidence type="ECO:0000256" key="5">
    <source>
        <dbReference type="ARBA" id="ARBA00022833"/>
    </source>
</evidence>
<accession>A0A1G4J104</accession>
<feature type="domain" description="RING-CH-type" evidence="9">
    <location>
        <begin position="6"/>
        <end position="55"/>
    </location>
</feature>
<dbReference type="InterPro" id="IPR013083">
    <property type="entry name" value="Znf_RING/FYVE/PHD"/>
</dbReference>
<dbReference type="Proteomes" id="UP000191024">
    <property type="component" value="Chromosome C"/>
</dbReference>
<keyword evidence="2 8" id="KW-0812">Transmembrane</keyword>
<evidence type="ECO:0000259" key="9">
    <source>
        <dbReference type="SMART" id="SM00744"/>
    </source>
</evidence>
<evidence type="ECO:0000256" key="4">
    <source>
        <dbReference type="ARBA" id="ARBA00022771"/>
    </source>
</evidence>
<evidence type="ECO:0000256" key="7">
    <source>
        <dbReference type="ARBA" id="ARBA00023136"/>
    </source>
</evidence>
<evidence type="ECO:0000256" key="8">
    <source>
        <dbReference type="SAM" id="Phobius"/>
    </source>
</evidence>
<dbReference type="GO" id="GO:0016020">
    <property type="term" value="C:membrane"/>
    <property type="evidence" value="ECO:0007669"/>
    <property type="project" value="UniProtKB-SubCell"/>
</dbReference>